<sequence>MRTMQRGTVALAALFSASLVMTACTPTTTSIEDSRHTLYSDVAGLAADSEAVVDVVVDRQEIVQEDMPYTLSTVTVIAPLQPTGLAANADAAVTPEQQIVIRQLGSSAEETVPAPLLEVGGRYLLFVTSTQLPGDAASQFYVTGGSAGVVPDGKRQRSSWERRQLRACGRRERRLAAPDPDDRRTRRVAVCASISALDTFAERASRSGRVREQCGPAPLPPIRWQSTPTEGPR</sequence>
<feature type="signal peptide" evidence="2">
    <location>
        <begin position="1"/>
        <end position="22"/>
    </location>
</feature>
<dbReference type="OrthoDB" id="3727724at2"/>
<organism evidence="3 4">
    <name type="scientific">Microbacterium oxydans</name>
    <dbReference type="NCBI Taxonomy" id="82380"/>
    <lineage>
        <taxon>Bacteria</taxon>
        <taxon>Bacillati</taxon>
        <taxon>Actinomycetota</taxon>
        <taxon>Actinomycetes</taxon>
        <taxon>Micrococcales</taxon>
        <taxon>Microbacteriaceae</taxon>
        <taxon>Microbacterium</taxon>
    </lineage>
</organism>
<name>A0A0F0L8T3_9MICO</name>
<dbReference type="PROSITE" id="PS51257">
    <property type="entry name" value="PROKAR_LIPOPROTEIN"/>
    <property type="match status" value="1"/>
</dbReference>
<feature type="compositionally biased region" description="Polar residues" evidence="1">
    <location>
        <begin position="224"/>
        <end position="233"/>
    </location>
</feature>
<feature type="region of interest" description="Disordered" evidence="1">
    <location>
        <begin position="204"/>
        <end position="233"/>
    </location>
</feature>
<evidence type="ECO:0000256" key="2">
    <source>
        <dbReference type="SAM" id="SignalP"/>
    </source>
</evidence>
<comment type="caution">
    <text evidence="3">The sequence shown here is derived from an EMBL/GenBank/DDBJ whole genome shotgun (WGS) entry which is preliminary data.</text>
</comment>
<accession>A0A0F0L8T3</accession>
<proteinExistence type="predicted"/>
<dbReference type="RefSeq" id="WP_045278960.1">
    <property type="nucleotide sequence ID" value="NZ_JYIW01000023.1"/>
</dbReference>
<evidence type="ECO:0008006" key="5">
    <source>
        <dbReference type="Google" id="ProtNLM"/>
    </source>
</evidence>
<dbReference type="Proteomes" id="UP000033640">
    <property type="component" value="Unassembled WGS sequence"/>
</dbReference>
<dbReference type="PATRIC" id="fig|82380.11.peg.1605"/>
<evidence type="ECO:0000313" key="4">
    <source>
        <dbReference type="Proteomes" id="UP000033640"/>
    </source>
</evidence>
<dbReference type="AlphaFoldDB" id="A0A0F0L8T3"/>
<evidence type="ECO:0000256" key="1">
    <source>
        <dbReference type="SAM" id="MobiDB-lite"/>
    </source>
</evidence>
<dbReference type="EMBL" id="JYIW01000023">
    <property type="protein sequence ID" value="KJL29548.1"/>
    <property type="molecule type" value="Genomic_DNA"/>
</dbReference>
<gene>
    <name evidence="3" type="ORF">RS83_01565</name>
</gene>
<keyword evidence="2" id="KW-0732">Signal</keyword>
<protein>
    <recommendedName>
        <fullName evidence="5">Lipoprotein</fullName>
    </recommendedName>
</protein>
<reference evidence="3 4" key="1">
    <citation type="submission" date="2015-02" db="EMBL/GenBank/DDBJ databases">
        <title>Draft genome sequences of ten Microbacterium spp. with emphasis on heavy metal contaminated environments.</title>
        <authorList>
            <person name="Corretto E."/>
        </authorList>
    </citation>
    <scope>NUCLEOTIDE SEQUENCE [LARGE SCALE GENOMIC DNA]</scope>
    <source>
        <strain evidence="3 4">BEL4b</strain>
    </source>
</reference>
<evidence type="ECO:0000313" key="3">
    <source>
        <dbReference type="EMBL" id="KJL29548.1"/>
    </source>
</evidence>
<feature type="chain" id="PRO_5002445199" description="Lipoprotein" evidence="2">
    <location>
        <begin position="23"/>
        <end position="233"/>
    </location>
</feature>